<comment type="subcellular location">
    <subcellularLocation>
        <location evidence="1">Nucleus</location>
    </subcellularLocation>
</comment>
<evidence type="ECO:0000256" key="2">
    <source>
        <dbReference type="ARBA" id="ARBA00006991"/>
    </source>
</evidence>
<evidence type="ECO:0000259" key="10">
    <source>
        <dbReference type="PROSITE" id="PS50157"/>
    </source>
</evidence>
<dbReference type="GO" id="GO:0005634">
    <property type="term" value="C:nucleus"/>
    <property type="evidence" value="ECO:0007669"/>
    <property type="project" value="UniProtKB-SubCell"/>
</dbReference>
<keyword evidence="12" id="KW-1185">Reference proteome</keyword>
<dbReference type="PANTHER" id="PTHR23226">
    <property type="entry name" value="ZINC FINGER AND SCAN DOMAIN-CONTAINING"/>
    <property type="match status" value="1"/>
</dbReference>
<feature type="non-terminal residue" evidence="11">
    <location>
        <position position="56"/>
    </location>
</feature>
<reference evidence="11 12" key="1">
    <citation type="submission" date="2019-09" db="EMBL/GenBank/DDBJ databases">
        <title>Bird 10,000 Genomes (B10K) Project - Family phase.</title>
        <authorList>
            <person name="Zhang G."/>
        </authorList>
    </citation>
    <scope>NUCLEOTIDE SEQUENCE [LARGE SCALE GENOMIC DNA]</scope>
    <source>
        <strain evidence="11">B10K-DU-001-43</strain>
        <tissue evidence="11">Muscle</tissue>
    </source>
</reference>
<dbReference type="SUPFAM" id="SSF57667">
    <property type="entry name" value="beta-beta-alpha zinc fingers"/>
    <property type="match status" value="1"/>
</dbReference>
<evidence type="ECO:0000256" key="6">
    <source>
        <dbReference type="ARBA" id="ARBA00022833"/>
    </source>
</evidence>
<evidence type="ECO:0000256" key="8">
    <source>
        <dbReference type="ARBA" id="ARBA00023242"/>
    </source>
</evidence>
<dbReference type="InterPro" id="IPR036236">
    <property type="entry name" value="Znf_C2H2_sf"/>
</dbReference>
<dbReference type="PROSITE" id="PS50157">
    <property type="entry name" value="ZINC_FINGER_C2H2_2"/>
    <property type="match status" value="1"/>
</dbReference>
<keyword evidence="4" id="KW-0677">Repeat</keyword>
<evidence type="ECO:0000256" key="7">
    <source>
        <dbReference type="ARBA" id="ARBA00023125"/>
    </source>
</evidence>
<feature type="domain" description="C2H2-type" evidence="10">
    <location>
        <begin position="21"/>
        <end position="48"/>
    </location>
</feature>
<sequence length="56" mass="6892">SFSRSSELGLQQWLQRREKHYKCLECRKSFIRRSHLIQHQMIHTGERPYECRECGK</sequence>
<evidence type="ECO:0000256" key="9">
    <source>
        <dbReference type="PROSITE-ProRule" id="PRU00042"/>
    </source>
</evidence>
<dbReference type="PROSITE" id="PS00028">
    <property type="entry name" value="ZINC_FINGER_C2H2_1"/>
    <property type="match status" value="1"/>
</dbReference>
<dbReference type="EMBL" id="VXAU01003095">
    <property type="protein sequence ID" value="NXK91879.1"/>
    <property type="molecule type" value="Genomic_DNA"/>
</dbReference>
<dbReference type="Proteomes" id="UP000520463">
    <property type="component" value="Unassembled WGS sequence"/>
</dbReference>
<proteinExistence type="inferred from homology"/>
<dbReference type="GO" id="GO:0000978">
    <property type="term" value="F:RNA polymerase II cis-regulatory region sequence-specific DNA binding"/>
    <property type="evidence" value="ECO:0007669"/>
    <property type="project" value="TreeGrafter"/>
</dbReference>
<dbReference type="Gene3D" id="3.30.160.60">
    <property type="entry name" value="Classic Zinc Finger"/>
    <property type="match status" value="2"/>
</dbReference>
<comment type="caution">
    <text evidence="11">The sequence shown here is derived from an EMBL/GenBank/DDBJ whole genome shotgun (WGS) entry which is preliminary data.</text>
</comment>
<evidence type="ECO:0000313" key="12">
    <source>
        <dbReference type="Proteomes" id="UP000520463"/>
    </source>
</evidence>
<dbReference type="GO" id="GO:0008270">
    <property type="term" value="F:zinc ion binding"/>
    <property type="evidence" value="ECO:0007669"/>
    <property type="project" value="UniProtKB-KW"/>
</dbReference>
<dbReference type="AlphaFoldDB" id="A0A7L0NED6"/>
<comment type="similarity">
    <text evidence="2">Belongs to the krueppel C2H2-type zinc-finger protein family.</text>
</comment>
<dbReference type="PANTHER" id="PTHR23226:SF377">
    <property type="entry name" value="ZINC FINGER AND SCAN DOMAIN-CONTAINING PROTEIN 20"/>
    <property type="match status" value="1"/>
</dbReference>
<keyword evidence="5 9" id="KW-0863">Zinc-finger</keyword>
<organism evidence="11 12">
    <name type="scientific">Formicarius rufipectus</name>
    <dbReference type="NCBI Taxonomy" id="1118560"/>
    <lineage>
        <taxon>Eukaryota</taxon>
        <taxon>Metazoa</taxon>
        <taxon>Chordata</taxon>
        <taxon>Craniata</taxon>
        <taxon>Vertebrata</taxon>
        <taxon>Euteleostomi</taxon>
        <taxon>Archelosauria</taxon>
        <taxon>Archosauria</taxon>
        <taxon>Dinosauria</taxon>
        <taxon>Saurischia</taxon>
        <taxon>Theropoda</taxon>
        <taxon>Coelurosauria</taxon>
        <taxon>Aves</taxon>
        <taxon>Neognathae</taxon>
        <taxon>Neoaves</taxon>
        <taxon>Telluraves</taxon>
        <taxon>Australaves</taxon>
        <taxon>Passeriformes</taxon>
        <taxon>Formicariidae</taxon>
        <taxon>Formicarius</taxon>
    </lineage>
</organism>
<protein>
    <submittedName>
        <fullName evidence="11">ZNF16 protein</fullName>
    </submittedName>
</protein>
<dbReference type="Pfam" id="PF00096">
    <property type="entry name" value="zf-C2H2"/>
    <property type="match status" value="1"/>
</dbReference>
<evidence type="ECO:0000256" key="5">
    <source>
        <dbReference type="ARBA" id="ARBA00022771"/>
    </source>
</evidence>
<name>A0A7L0NED6_9PASS</name>
<feature type="non-terminal residue" evidence="11">
    <location>
        <position position="1"/>
    </location>
</feature>
<evidence type="ECO:0000256" key="4">
    <source>
        <dbReference type="ARBA" id="ARBA00022737"/>
    </source>
</evidence>
<accession>A0A7L0NED6</accession>
<keyword evidence="8" id="KW-0539">Nucleus</keyword>
<dbReference type="SMART" id="SM00355">
    <property type="entry name" value="ZnF_C2H2"/>
    <property type="match status" value="1"/>
</dbReference>
<dbReference type="OrthoDB" id="9893417at2759"/>
<dbReference type="GO" id="GO:0000981">
    <property type="term" value="F:DNA-binding transcription factor activity, RNA polymerase II-specific"/>
    <property type="evidence" value="ECO:0007669"/>
    <property type="project" value="TreeGrafter"/>
</dbReference>
<evidence type="ECO:0000256" key="3">
    <source>
        <dbReference type="ARBA" id="ARBA00022723"/>
    </source>
</evidence>
<keyword evidence="6" id="KW-0862">Zinc</keyword>
<evidence type="ECO:0000256" key="1">
    <source>
        <dbReference type="ARBA" id="ARBA00004123"/>
    </source>
</evidence>
<gene>
    <name evidence="11" type="primary">Znf16</name>
    <name evidence="11" type="ORF">FORRUF_R07933</name>
</gene>
<dbReference type="InterPro" id="IPR013087">
    <property type="entry name" value="Znf_C2H2_type"/>
</dbReference>
<evidence type="ECO:0000313" key="11">
    <source>
        <dbReference type="EMBL" id="NXK91879.1"/>
    </source>
</evidence>
<dbReference type="FunFam" id="3.30.160.60:FF:000053">
    <property type="entry name" value="zinc finger protein 182 isoform X1"/>
    <property type="match status" value="1"/>
</dbReference>
<keyword evidence="7" id="KW-0238">DNA-binding</keyword>
<keyword evidence="3" id="KW-0479">Metal-binding</keyword>